<organism evidence="1 2">
    <name type="scientific">Babjeviella inositovora NRRL Y-12698</name>
    <dbReference type="NCBI Taxonomy" id="984486"/>
    <lineage>
        <taxon>Eukaryota</taxon>
        <taxon>Fungi</taxon>
        <taxon>Dikarya</taxon>
        <taxon>Ascomycota</taxon>
        <taxon>Saccharomycotina</taxon>
        <taxon>Pichiomycetes</taxon>
        <taxon>Serinales incertae sedis</taxon>
        <taxon>Babjeviella</taxon>
    </lineage>
</organism>
<name>A0A1E3R019_9ASCO</name>
<dbReference type="RefSeq" id="XP_018988523.1">
    <property type="nucleotide sequence ID" value="XM_019127787.1"/>
</dbReference>
<dbReference type="GeneID" id="30145640"/>
<dbReference type="AlphaFoldDB" id="A0A1E3R019"/>
<protein>
    <submittedName>
        <fullName evidence="1">Uncharacterized protein</fullName>
    </submittedName>
</protein>
<dbReference type="EMBL" id="KV454426">
    <property type="protein sequence ID" value="ODQ83195.1"/>
    <property type="molecule type" value="Genomic_DNA"/>
</dbReference>
<evidence type="ECO:0000313" key="2">
    <source>
        <dbReference type="Proteomes" id="UP000094336"/>
    </source>
</evidence>
<reference evidence="2" key="1">
    <citation type="submission" date="2016-05" db="EMBL/GenBank/DDBJ databases">
        <title>Comparative genomics of biotechnologically important yeasts.</title>
        <authorList>
            <consortium name="DOE Joint Genome Institute"/>
            <person name="Riley R."/>
            <person name="Haridas S."/>
            <person name="Wolfe K.H."/>
            <person name="Lopes M.R."/>
            <person name="Hittinger C.T."/>
            <person name="Goker M."/>
            <person name="Salamov A."/>
            <person name="Wisecaver J."/>
            <person name="Long T.M."/>
            <person name="Aerts A.L."/>
            <person name="Barry K."/>
            <person name="Choi C."/>
            <person name="Clum A."/>
            <person name="Coughlan A.Y."/>
            <person name="Deshpande S."/>
            <person name="Douglass A.P."/>
            <person name="Hanson S.J."/>
            <person name="Klenk H.-P."/>
            <person name="Labutti K."/>
            <person name="Lapidus A."/>
            <person name="Lindquist E."/>
            <person name="Lipzen A."/>
            <person name="Meier-Kolthoff J.P."/>
            <person name="Ohm R.A."/>
            <person name="Otillar R.P."/>
            <person name="Pangilinan J."/>
            <person name="Peng Y."/>
            <person name="Rokas A."/>
            <person name="Rosa C.A."/>
            <person name="Scheuner C."/>
            <person name="Sibirny A.A."/>
            <person name="Slot J.C."/>
            <person name="Stielow J.B."/>
            <person name="Sun H."/>
            <person name="Kurtzman C.P."/>
            <person name="Blackwell M."/>
            <person name="Grigoriev I.V."/>
            <person name="Jeffries T.W."/>
        </authorList>
    </citation>
    <scope>NUCLEOTIDE SEQUENCE [LARGE SCALE GENOMIC DNA]</scope>
    <source>
        <strain evidence="2">NRRL Y-12698</strain>
    </source>
</reference>
<evidence type="ECO:0000313" key="1">
    <source>
        <dbReference type="EMBL" id="ODQ83195.1"/>
    </source>
</evidence>
<accession>A0A1E3R019</accession>
<dbReference type="Proteomes" id="UP000094336">
    <property type="component" value="Unassembled WGS sequence"/>
</dbReference>
<feature type="non-terminal residue" evidence="1">
    <location>
        <position position="186"/>
    </location>
</feature>
<sequence length="186" mass="20641">MLADIETQEESDFQHELDDYSRAYLKLLEPHEVATAYTPTGTLYDDVESAYSDIFSIKQSSIASPISMTDSNNEISIATSVSLNIKKSPKVKDFRVDSKWASLYSSLGRKALSNKFQEYLNEEISENTGESMGKESLQVSISLAGRSVLVGVEEQTNDTSLSMKSCGRVVVKGVVYDFNMSSEELF</sequence>
<proteinExistence type="predicted"/>
<keyword evidence="2" id="KW-1185">Reference proteome</keyword>
<gene>
    <name evidence="1" type="ORF">BABINDRAFT_159635</name>
</gene>